<protein>
    <submittedName>
        <fullName evidence="2">Uncharacterized protein</fullName>
    </submittedName>
</protein>
<keyword evidence="1" id="KW-0472">Membrane</keyword>
<keyword evidence="3" id="KW-1185">Reference proteome</keyword>
<accession>A0ABY5KNF6</accession>
<keyword evidence="1" id="KW-0812">Transmembrane</keyword>
<feature type="transmembrane region" description="Helical" evidence="1">
    <location>
        <begin position="35"/>
        <end position="53"/>
    </location>
</feature>
<organism evidence="2 3">
    <name type="scientific">Cellulomonas xiejunii</name>
    <dbReference type="NCBI Taxonomy" id="2968083"/>
    <lineage>
        <taxon>Bacteria</taxon>
        <taxon>Bacillati</taxon>
        <taxon>Actinomycetota</taxon>
        <taxon>Actinomycetes</taxon>
        <taxon>Micrococcales</taxon>
        <taxon>Cellulomonadaceae</taxon>
        <taxon>Cellulomonas</taxon>
    </lineage>
</organism>
<dbReference type="EMBL" id="CP101987">
    <property type="protein sequence ID" value="UUI71340.1"/>
    <property type="molecule type" value="Genomic_DNA"/>
</dbReference>
<sequence>MSGALEWLRENRYLLTGWFWIAATVPTLLWLKDSVLWVALMSLYANAATGFAANEARRARKNAEPVAPAEQ</sequence>
<evidence type="ECO:0000313" key="3">
    <source>
        <dbReference type="Proteomes" id="UP001316384"/>
    </source>
</evidence>
<name>A0ABY5KNF6_9CELL</name>
<dbReference type="Proteomes" id="UP001316384">
    <property type="component" value="Chromosome"/>
</dbReference>
<reference evidence="2 3" key="1">
    <citation type="submission" date="2022-07" db="EMBL/GenBank/DDBJ databases">
        <title>Novel species in genus cellulomonas.</title>
        <authorList>
            <person name="Ye L."/>
        </authorList>
    </citation>
    <scope>NUCLEOTIDE SEQUENCE [LARGE SCALE GENOMIC DNA]</scope>
    <source>
        <strain evidence="3">zg-B89</strain>
    </source>
</reference>
<gene>
    <name evidence="2" type="ORF">NP048_16330</name>
</gene>
<dbReference type="RefSeq" id="WP_227575371.1">
    <property type="nucleotide sequence ID" value="NZ_CP101987.1"/>
</dbReference>
<feature type="transmembrane region" description="Helical" evidence="1">
    <location>
        <begin position="12"/>
        <end position="29"/>
    </location>
</feature>
<proteinExistence type="predicted"/>
<evidence type="ECO:0000256" key="1">
    <source>
        <dbReference type="SAM" id="Phobius"/>
    </source>
</evidence>
<evidence type="ECO:0000313" key="2">
    <source>
        <dbReference type="EMBL" id="UUI71340.1"/>
    </source>
</evidence>
<keyword evidence="1" id="KW-1133">Transmembrane helix</keyword>